<evidence type="ECO:0008006" key="9">
    <source>
        <dbReference type="Google" id="ProtNLM"/>
    </source>
</evidence>
<dbReference type="Proteomes" id="UP001367676">
    <property type="component" value="Unassembled WGS sequence"/>
</dbReference>
<evidence type="ECO:0000259" key="4">
    <source>
        <dbReference type="Pfam" id="PF24498"/>
    </source>
</evidence>
<feature type="compositionally biased region" description="Basic residues" evidence="1">
    <location>
        <begin position="985"/>
        <end position="996"/>
    </location>
</feature>
<dbReference type="InterPro" id="IPR055436">
    <property type="entry name" value="Ig_TMEM131L_4"/>
</dbReference>
<feature type="compositionally biased region" description="Low complexity" evidence="1">
    <location>
        <begin position="1507"/>
        <end position="1517"/>
    </location>
</feature>
<evidence type="ECO:0000259" key="6">
    <source>
        <dbReference type="Pfam" id="PF24501"/>
    </source>
</evidence>
<feature type="compositionally biased region" description="Low complexity" evidence="1">
    <location>
        <begin position="1108"/>
        <end position="1141"/>
    </location>
</feature>
<gene>
    <name evidence="7" type="ORF">V9T40_006071</name>
</gene>
<dbReference type="PANTHER" id="PTHR22050">
    <property type="entry name" value="RW1 PROTEIN HOMOLOG"/>
    <property type="match status" value="1"/>
</dbReference>
<feature type="compositionally biased region" description="Low complexity" evidence="1">
    <location>
        <begin position="1170"/>
        <end position="1179"/>
    </location>
</feature>
<name>A0AAN9TXM5_9HEMI</name>
<dbReference type="Pfam" id="PF24498">
    <property type="entry name" value="Ig_TMEM131L_3"/>
    <property type="match status" value="1"/>
</dbReference>
<feature type="compositionally biased region" description="Basic residues" evidence="1">
    <location>
        <begin position="1453"/>
        <end position="1463"/>
    </location>
</feature>
<keyword evidence="8" id="KW-1185">Reference proteome</keyword>
<dbReference type="InterPro" id="IPR039877">
    <property type="entry name" value="TMEM131-like"/>
</dbReference>
<feature type="compositionally biased region" description="Low complexity" evidence="1">
    <location>
        <begin position="997"/>
        <end position="1012"/>
    </location>
</feature>
<feature type="compositionally biased region" description="Basic and acidic residues" evidence="1">
    <location>
        <begin position="1389"/>
        <end position="1413"/>
    </location>
</feature>
<feature type="domain" description="TMEM131L fourth Ig-like" evidence="5">
    <location>
        <begin position="634"/>
        <end position="774"/>
    </location>
</feature>
<feature type="compositionally biased region" description="Low complexity" evidence="1">
    <location>
        <begin position="1585"/>
        <end position="1606"/>
    </location>
</feature>
<evidence type="ECO:0000313" key="7">
    <source>
        <dbReference type="EMBL" id="KAK7604885.1"/>
    </source>
</evidence>
<proteinExistence type="predicted"/>
<dbReference type="InterPro" id="IPR056311">
    <property type="entry name" value="TMEM131_Ig_2"/>
</dbReference>
<feature type="region of interest" description="Disordered" evidence="1">
    <location>
        <begin position="985"/>
        <end position="1026"/>
    </location>
</feature>
<dbReference type="Pfam" id="PF24501">
    <property type="entry name" value="Ig_TMEM131L_5"/>
    <property type="match status" value="1"/>
</dbReference>
<dbReference type="InterPro" id="IPR055437">
    <property type="entry name" value="TMEM131L_Ig_5"/>
</dbReference>
<dbReference type="EMBL" id="JBBCAQ010000003">
    <property type="protein sequence ID" value="KAK7604885.1"/>
    <property type="molecule type" value="Genomic_DNA"/>
</dbReference>
<feature type="compositionally biased region" description="Basic and acidic residues" evidence="1">
    <location>
        <begin position="1297"/>
        <end position="1309"/>
    </location>
</feature>
<evidence type="ECO:0000313" key="8">
    <source>
        <dbReference type="Proteomes" id="UP001367676"/>
    </source>
</evidence>
<reference evidence="7 8" key="1">
    <citation type="submission" date="2024-03" db="EMBL/GenBank/DDBJ databases">
        <title>Adaptation during the transition from Ophiocordyceps entomopathogen to insect associate is accompanied by gene loss and intensified selection.</title>
        <authorList>
            <person name="Ward C.M."/>
            <person name="Onetto C.A."/>
            <person name="Borneman A.R."/>
        </authorList>
    </citation>
    <scope>NUCLEOTIDE SEQUENCE [LARGE SCALE GENOMIC DNA]</scope>
    <source>
        <strain evidence="7">AWRI1</strain>
        <tissue evidence="7">Single Adult Female</tissue>
    </source>
</reference>
<feature type="compositionally biased region" description="Low complexity" evidence="1">
    <location>
        <begin position="1327"/>
        <end position="1341"/>
    </location>
</feature>
<dbReference type="Pfam" id="PF24495">
    <property type="entry name" value="Ig_TMEM131_2"/>
    <property type="match status" value="1"/>
</dbReference>
<protein>
    <recommendedName>
        <fullName evidence="9">Transmembrane protein 131</fullName>
    </recommendedName>
</protein>
<feature type="transmembrane region" description="Helical" evidence="2">
    <location>
        <begin position="923"/>
        <end position="945"/>
    </location>
</feature>
<dbReference type="InterPro" id="IPR055435">
    <property type="entry name" value="Ig_TMEM131L_3"/>
</dbReference>
<dbReference type="GO" id="GO:0016020">
    <property type="term" value="C:membrane"/>
    <property type="evidence" value="ECO:0007669"/>
    <property type="project" value="TreeGrafter"/>
</dbReference>
<feature type="compositionally biased region" description="Polar residues" evidence="1">
    <location>
        <begin position="1441"/>
        <end position="1452"/>
    </location>
</feature>
<feature type="region of interest" description="Disordered" evidence="1">
    <location>
        <begin position="1482"/>
        <end position="1521"/>
    </location>
</feature>
<comment type="caution">
    <text evidence="7">The sequence shown here is derived from an EMBL/GenBank/DDBJ whole genome shotgun (WGS) entry which is preliminary data.</text>
</comment>
<evidence type="ECO:0000259" key="5">
    <source>
        <dbReference type="Pfam" id="PF24499"/>
    </source>
</evidence>
<feature type="domain" description="TMEM131 second Ig-like" evidence="3">
    <location>
        <begin position="12"/>
        <end position="103"/>
    </location>
</feature>
<feature type="compositionally biased region" description="Polar residues" evidence="1">
    <location>
        <begin position="1180"/>
        <end position="1191"/>
    </location>
</feature>
<sequence length="1727" mass="192381">MKQVVSWCLENPFRITPMSSITLPLNSSYSHSITIRNPFPEPLQITEALLHGGDYTSHTLPPNIDFENAIESWTIQPYETKEILRVHFLTYEAWNLTTFQSIKLGTGTTLLIPVEVEVIPRTGLYVPGSKIDFESGGHLDPPAVRPLHLCSSAKKTVTIENISCESRIDGCEVVDFRPTALPPWSCAVNPVAKVKFVWNAKTPGEIINGGLLIKNDLDPFFKVNFTARIHHGGLTYNSSLTHYVTGIPSCNSSPRPFAFTNEYRELVAVMNVYLSFEAAEYFHIRGFEPSVLKPQEKRVLFSLQTRKGVKLSELKLDGSILLETNISTIRLPLRVYDGLLTQLSKVAPFALHLGLVGSRSTVVTHFGLANNNPETIFVKYFGCNDTSVKVELLDVKPGNAKTFYYRSFKTNESGILHSGGFNIHPYHYASFKLSVNTSDVEEEVYAEVWVQSEYERLVFPLYMNVAKGYIRVSPDPFEFEDCFPGAYCIQQLTVESHFMRSMSIINISTIPYTSYDKLVFLPNMPAVIAGHATSIVGNILWEPTIDSSQAWPLGYLGLPNNRTGRDRWLGTIERPNITRDFDLTLIESQYLRYREQFSTPIDLLFRLDTTEVRNFLFRGRIQLQWPQIVTTRVIDFPLAQIGTVTYENITVFNPMHSHYMTVQAILAYHYQQEIPTVIGTMISEYEEPGGVESKSNEFFLDMNFNSPFKHSVLNGTKRKFTNHKSSIVFILPPQANATIRVGFTPSSQILTTTRLYLRNDLTILDAIAINGAGAYPQLTLEGLDQSAGNLIKFVIPYETLKLCEENNNKVLNITTKKVFRLRNTGQVSVHIYGFTINGLPCQGYGFKITNCHNAPFVLKPGMSKRIEIYFSPDFTSARIESTLQVESDMKMGPMLSYTLYAALDSDWLRKCKPHLQRPYWEPLVYYLMIGMFFFLLIGVAIMAVYEVSTHTGRLINGFGGVEEKVQPFYDLKLIELFFVRSSVPHHHHHNHHHHNNRSSGNSSASSSQSNKSEVTSQGNATKESDCRNGCVANGHVVCDREHPANRTNSHTNNDRRPLSPLLALRSSPVAQSAHNSPTTPFAAGAPFVSAISSSQNFVYSSCSSSSSSNNSSSSSSHCSSNNISNNHISSNHTKSNSITSSGEVVKCTPAGGAGGEKRDKCSNAIADGRSSGQQNSNSNAPTNGSEDSSNSRLKKGKKFNFEDVCHKSNWFKRQAKKEEKSSGNKFLKNGWARCLKCGSSRRDAKSNDDKRCACQEKSSTVPSSETTPPSRKDGPASEINAATTSSHSNANTTNSKYTKETPRKLEINKPSKKTSSPGEMVSETSPATNAAAVEAEETVVASNMAADTCSTSTKSKKQKKKKAVEVTSKFSETTTKENIKENVATFDMKATEKPKKSAKDEARNGLQSNDRKQHNQSKSNETSEALKPITNLPKSKEPFETLSSLCNESVSLKNKRKSNAKKRTKEEKFVNLGRELSIVFTTPETIDRKSVKKSNASATGHPEKTTKQSSNQSQKSCSIEEQQNKINRQKNMTHFHNPHHHLPQYQNASHRIISDENLVFPEPNANLTNYYNQTELYSRVVAPPTTSRSSSSSSSSESTASYESTAGMSAKEYDVNSDDAEDNELYNFARTNLSDEEELMTAAAEPPPISKPVVNDIWGPPTSLFSWTPSDLSGSPSNLTSDAVSAISLSRLLRFEEKKEKDIEQFRPLSSLWSADTKSIWGHPKQE</sequence>
<dbReference type="Pfam" id="PF24499">
    <property type="entry name" value="Ig_TMEM131L_4"/>
    <property type="match status" value="1"/>
</dbReference>
<accession>A0AAN9TXM5</accession>
<evidence type="ECO:0000256" key="1">
    <source>
        <dbReference type="SAM" id="MobiDB-lite"/>
    </source>
</evidence>
<feature type="domain" description="TMEM131L third Ig-like" evidence="4">
    <location>
        <begin position="255"/>
        <end position="336"/>
    </location>
</feature>
<feature type="region of interest" description="Disordered" evidence="1">
    <location>
        <begin position="1582"/>
        <end position="1618"/>
    </location>
</feature>
<evidence type="ECO:0000256" key="2">
    <source>
        <dbReference type="SAM" id="Phobius"/>
    </source>
</evidence>
<keyword evidence="2" id="KW-0812">Transmembrane</keyword>
<feature type="compositionally biased region" description="Basic and acidic residues" evidence="1">
    <location>
        <begin position="1240"/>
        <end position="1254"/>
    </location>
</feature>
<dbReference type="PANTHER" id="PTHR22050:SF0">
    <property type="entry name" value="TRANSMEMBRANE PROTEIN 131 HOMOLOG"/>
    <property type="match status" value="1"/>
</dbReference>
<feature type="compositionally biased region" description="Low complexity" evidence="1">
    <location>
        <begin position="1280"/>
        <end position="1295"/>
    </location>
</feature>
<feature type="domain" description="TMEM131L fifth Ig-like" evidence="6">
    <location>
        <begin position="823"/>
        <end position="888"/>
    </location>
</feature>
<keyword evidence="2" id="KW-0472">Membrane</keyword>
<organism evidence="7 8">
    <name type="scientific">Parthenolecanium corni</name>
    <dbReference type="NCBI Taxonomy" id="536013"/>
    <lineage>
        <taxon>Eukaryota</taxon>
        <taxon>Metazoa</taxon>
        <taxon>Ecdysozoa</taxon>
        <taxon>Arthropoda</taxon>
        <taxon>Hexapoda</taxon>
        <taxon>Insecta</taxon>
        <taxon>Pterygota</taxon>
        <taxon>Neoptera</taxon>
        <taxon>Paraneoptera</taxon>
        <taxon>Hemiptera</taxon>
        <taxon>Sternorrhyncha</taxon>
        <taxon>Coccoidea</taxon>
        <taxon>Coccidae</taxon>
        <taxon>Parthenolecanium</taxon>
    </lineage>
</organism>
<evidence type="ECO:0000259" key="3">
    <source>
        <dbReference type="Pfam" id="PF24495"/>
    </source>
</evidence>
<feature type="region of interest" description="Disordered" evidence="1">
    <location>
        <begin position="1239"/>
        <end position="1468"/>
    </location>
</feature>
<feature type="compositionally biased region" description="Polar residues" evidence="1">
    <location>
        <begin position="1313"/>
        <end position="1326"/>
    </location>
</feature>
<feature type="compositionally biased region" description="Low complexity" evidence="1">
    <location>
        <begin position="1258"/>
        <end position="1269"/>
    </location>
</feature>
<feature type="region of interest" description="Disordered" evidence="1">
    <location>
        <begin position="1108"/>
        <end position="1193"/>
    </location>
</feature>
<keyword evidence="2" id="KW-1133">Transmembrane helix</keyword>